<evidence type="ECO:0000313" key="2">
    <source>
        <dbReference type="Proteomes" id="UP000589738"/>
    </source>
</evidence>
<proteinExistence type="predicted"/>
<dbReference type="AlphaFoldDB" id="A0A841NCB9"/>
<accession>A0A841NCB9</accession>
<sequence>MFTFNKKEAKNLAKHSGLIKNDVLKKAVLQLEAENGIGGTSRDLVGYSQVVYDRIIYTRHVTGATISE</sequence>
<dbReference type="EMBL" id="JACHLC010000002">
    <property type="protein sequence ID" value="MBB6371358.1"/>
    <property type="molecule type" value="Genomic_DNA"/>
</dbReference>
<dbReference type="RefSeq" id="WP_184163620.1">
    <property type="nucleotide sequence ID" value="NZ_JACHLC010000002.1"/>
</dbReference>
<evidence type="ECO:0000313" key="1">
    <source>
        <dbReference type="EMBL" id="MBB6371358.1"/>
    </source>
</evidence>
<keyword evidence="2" id="KW-1185">Reference proteome</keyword>
<organism evidence="1 2">
    <name type="scientific">Chryseobacterium shigense</name>
    <dbReference type="NCBI Taxonomy" id="297244"/>
    <lineage>
        <taxon>Bacteria</taxon>
        <taxon>Pseudomonadati</taxon>
        <taxon>Bacteroidota</taxon>
        <taxon>Flavobacteriia</taxon>
        <taxon>Flavobacteriales</taxon>
        <taxon>Weeksellaceae</taxon>
        <taxon>Chryseobacterium group</taxon>
        <taxon>Chryseobacterium</taxon>
    </lineage>
</organism>
<name>A0A841NCB9_9FLAO</name>
<comment type="caution">
    <text evidence="1">The sequence shown here is derived from an EMBL/GenBank/DDBJ whole genome shotgun (WGS) entry which is preliminary data.</text>
</comment>
<gene>
    <name evidence="1" type="ORF">HNP36_002434</name>
</gene>
<dbReference type="Proteomes" id="UP000589738">
    <property type="component" value="Unassembled WGS sequence"/>
</dbReference>
<protein>
    <submittedName>
        <fullName evidence="1">Uncharacterized protein</fullName>
    </submittedName>
</protein>
<reference evidence="1 2" key="1">
    <citation type="submission" date="2020-08" db="EMBL/GenBank/DDBJ databases">
        <title>Functional genomics of gut bacteria from endangered species of beetles.</title>
        <authorList>
            <person name="Carlos-Shanley C."/>
        </authorList>
    </citation>
    <scope>NUCLEOTIDE SEQUENCE [LARGE SCALE GENOMIC DNA]</scope>
    <source>
        <strain evidence="1 2">S00136</strain>
    </source>
</reference>